<sequence length="312" mass="35504">MTNKICKLHRMERREVFMKVIDEMKKAGWQQLNADKPEKNNIFVMYSTGNDGTKNNFIELRPYDTNANNSSLPNSNDIREPNVKYTDGSFRLIRGYDKESGIGIGEGAWYSLVFHHGKPYSNNVGTLLNFEKYMVDLYLYVDKDTVIYCVYANDDEIPSEKGRTTIGFIGLPDEFYQPELFSPYSYPFSVLLSGGAYAQNAAIVTNRSKFVASATTSRVVSTFFWDKVFLKAPSNEGKIVFTPLYLGDTADGFRGKYDGFYIYKGSGFIYGDIVEVIENNEVQKYKLFYTYASSVSGQYNSFGEYAVALRIE</sequence>
<name>J8HF85_BACCE</name>
<dbReference type="Proteomes" id="UP000006960">
    <property type="component" value="Unassembled WGS sequence"/>
</dbReference>
<dbReference type="RefSeq" id="WP_002167162.1">
    <property type="nucleotide sequence ID" value="NZ_JH792318.1"/>
</dbReference>
<proteinExistence type="predicted"/>
<gene>
    <name evidence="1" type="ORF">IIG_05891</name>
</gene>
<organism evidence="1 2">
    <name type="scientific">Bacillus cereus VD048</name>
    <dbReference type="NCBI Taxonomy" id="1053226"/>
    <lineage>
        <taxon>Bacteria</taxon>
        <taxon>Bacillati</taxon>
        <taxon>Bacillota</taxon>
        <taxon>Bacilli</taxon>
        <taxon>Bacillales</taxon>
        <taxon>Bacillaceae</taxon>
        <taxon>Bacillus</taxon>
        <taxon>Bacillus cereus group</taxon>
    </lineage>
</organism>
<dbReference type="AlphaFoldDB" id="J8HF85"/>
<accession>J8HF85</accession>
<comment type="caution">
    <text evidence="1">The sequence shown here is derived from an EMBL/GenBank/DDBJ whole genome shotgun (WGS) entry which is preliminary data.</text>
</comment>
<protein>
    <submittedName>
        <fullName evidence="1">Uncharacterized protein</fullName>
    </submittedName>
</protein>
<evidence type="ECO:0000313" key="2">
    <source>
        <dbReference type="Proteomes" id="UP000006960"/>
    </source>
</evidence>
<reference evidence="1 2" key="1">
    <citation type="submission" date="2012-04" db="EMBL/GenBank/DDBJ databases">
        <title>The Genome Sequence of Bacillus cereus VD048.</title>
        <authorList>
            <consortium name="The Broad Institute Genome Sequencing Platform"/>
            <consortium name="The Broad Institute Genome Sequencing Center for Infectious Disease"/>
            <person name="Feldgarden M."/>
            <person name="Van der Auwera G.A."/>
            <person name="Mahillon J."/>
            <person name="Duprez V."/>
            <person name="Timmery S."/>
            <person name="Mattelet C."/>
            <person name="Dierick K."/>
            <person name="Sun M."/>
            <person name="Yu Z."/>
            <person name="Zhu L."/>
            <person name="Hu X."/>
            <person name="Shank E.B."/>
            <person name="Swiecicka I."/>
            <person name="Hansen B.M."/>
            <person name="Andrup L."/>
            <person name="Young S.K."/>
            <person name="Zeng Q."/>
            <person name="Gargeya S."/>
            <person name="Fitzgerald M."/>
            <person name="Haas B."/>
            <person name="Abouelleil A."/>
            <person name="Alvarado L."/>
            <person name="Arachchi H.M."/>
            <person name="Berlin A."/>
            <person name="Chapman S.B."/>
            <person name="Goldberg J."/>
            <person name="Griggs A."/>
            <person name="Gujja S."/>
            <person name="Hansen M."/>
            <person name="Howarth C."/>
            <person name="Imamovic A."/>
            <person name="Larimer J."/>
            <person name="McCowen C."/>
            <person name="Montmayeur A."/>
            <person name="Murphy C."/>
            <person name="Neiman D."/>
            <person name="Pearson M."/>
            <person name="Priest M."/>
            <person name="Roberts A."/>
            <person name="Saif S."/>
            <person name="Shea T."/>
            <person name="Sisk P."/>
            <person name="Sykes S."/>
            <person name="Wortman J."/>
            <person name="Nusbaum C."/>
            <person name="Birren B."/>
        </authorList>
    </citation>
    <scope>NUCLEOTIDE SEQUENCE [LARGE SCALE GENOMIC DNA]</scope>
    <source>
        <strain evidence="1 2">VD048</strain>
    </source>
</reference>
<evidence type="ECO:0000313" key="1">
    <source>
        <dbReference type="EMBL" id="EJR24560.1"/>
    </source>
</evidence>
<dbReference type="HOGENOM" id="CLU_078989_0_0_9"/>
<dbReference type="PATRIC" id="fig|1053226.3.peg.6002"/>
<dbReference type="EMBL" id="AHEU01000059">
    <property type="protein sequence ID" value="EJR24560.1"/>
    <property type="molecule type" value="Genomic_DNA"/>
</dbReference>